<dbReference type="InterPro" id="IPR006195">
    <property type="entry name" value="aa-tRNA-synth_II"/>
</dbReference>
<keyword evidence="2" id="KW-0436">Ligase</keyword>
<dbReference type="PANTHER" id="PTHR43450">
    <property type="entry name" value="ASPARTYL-TRNA SYNTHETASE"/>
    <property type="match status" value="1"/>
</dbReference>
<keyword evidence="8" id="KW-1185">Reference proteome</keyword>
<reference evidence="8" key="1">
    <citation type="journal article" date="2011" name="Nat. Genet.">
        <title>The Arabidopsis lyrata genome sequence and the basis of rapid genome size change.</title>
        <authorList>
            <person name="Hu T.T."/>
            <person name="Pattyn P."/>
            <person name="Bakker E.G."/>
            <person name="Cao J."/>
            <person name="Cheng J.-F."/>
            <person name="Clark R.M."/>
            <person name="Fahlgren N."/>
            <person name="Fawcett J.A."/>
            <person name="Grimwood J."/>
            <person name="Gundlach H."/>
            <person name="Haberer G."/>
            <person name="Hollister J.D."/>
            <person name="Ossowski S."/>
            <person name="Ottilar R.P."/>
            <person name="Salamov A.A."/>
            <person name="Schneeberger K."/>
            <person name="Spannagl M."/>
            <person name="Wang X."/>
            <person name="Yang L."/>
            <person name="Nasrallah M.E."/>
            <person name="Bergelson J."/>
            <person name="Carrington J.C."/>
            <person name="Gaut B.S."/>
            <person name="Schmutz J."/>
            <person name="Mayer K.F.X."/>
            <person name="Van de Peer Y."/>
            <person name="Grigoriev I.V."/>
            <person name="Nordborg M."/>
            <person name="Weigel D."/>
            <person name="Guo Y.-L."/>
        </authorList>
    </citation>
    <scope>NUCLEOTIDE SEQUENCE [LARGE SCALE GENOMIC DNA]</scope>
    <source>
        <strain evidence="8">cv. MN47</strain>
    </source>
</reference>
<keyword evidence="3" id="KW-0547">Nucleotide-binding</keyword>
<dbReference type="GO" id="GO:0017101">
    <property type="term" value="C:aminoacyl-tRNA synthetase multienzyme complex"/>
    <property type="evidence" value="ECO:0007669"/>
    <property type="project" value="TreeGrafter"/>
</dbReference>
<dbReference type="HOGENOM" id="CLU_004553_2_1_1"/>
<keyword evidence="5" id="KW-0030">Aminoacyl-tRNA synthetase</keyword>
<dbReference type="EMBL" id="GL348720">
    <property type="protein sequence ID" value="EFH41794.1"/>
    <property type="molecule type" value="Genomic_DNA"/>
</dbReference>
<dbReference type="PANTHER" id="PTHR43450:SF1">
    <property type="entry name" value="ASPARTATE--TRNA LIGASE, CYTOPLASMIC"/>
    <property type="match status" value="1"/>
</dbReference>
<evidence type="ECO:0000256" key="3">
    <source>
        <dbReference type="ARBA" id="ARBA00022741"/>
    </source>
</evidence>
<dbReference type="GO" id="GO:0005829">
    <property type="term" value="C:cytosol"/>
    <property type="evidence" value="ECO:0007669"/>
    <property type="project" value="TreeGrafter"/>
</dbReference>
<dbReference type="InterPro" id="IPR004364">
    <property type="entry name" value="Aa-tRNA-synt_II"/>
</dbReference>
<evidence type="ECO:0000313" key="7">
    <source>
        <dbReference type="EMBL" id="EFH41794.1"/>
    </source>
</evidence>
<dbReference type="eggNOG" id="KOG0556">
    <property type="taxonomic scope" value="Eukaryota"/>
</dbReference>
<dbReference type="InterPro" id="IPR045864">
    <property type="entry name" value="aa-tRNA-synth_II/BPL/LPL"/>
</dbReference>
<dbReference type="PROSITE" id="PS50862">
    <property type="entry name" value="AA_TRNA_LIGASE_II"/>
    <property type="match status" value="1"/>
</dbReference>
<dbReference type="GO" id="GO:0003723">
    <property type="term" value="F:RNA binding"/>
    <property type="evidence" value="ECO:0007669"/>
    <property type="project" value="TreeGrafter"/>
</dbReference>
<evidence type="ECO:0000256" key="4">
    <source>
        <dbReference type="ARBA" id="ARBA00022840"/>
    </source>
</evidence>
<organism evidence="8">
    <name type="scientific">Arabidopsis lyrata subsp. lyrata</name>
    <name type="common">Lyre-leaved rock-cress</name>
    <dbReference type="NCBI Taxonomy" id="81972"/>
    <lineage>
        <taxon>Eukaryota</taxon>
        <taxon>Viridiplantae</taxon>
        <taxon>Streptophyta</taxon>
        <taxon>Embryophyta</taxon>
        <taxon>Tracheophyta</taxon>
        <taxon>Spermatophyta</taxon>
        <taxon>Magnoliopsida</taxon>
        <taxon>eudicotyledons</taxon>
        <taxon>Gunneridae</taxon>
        <taxon>Pentapetalae</taxon>
        <taxon>rosids</taxon>
        <taxon>malvids</taxon>
        <taxon>Brassicales</taxon>
        <taxon>Brassicaceae</taxon>
        <taxon>Camelineae</taxon>
        <taxon>Arabidopsis</taxon>
    </lineage>
</organism>
<name>D7MTE8_ARALL</name>
<dbReference type="SUPFAM" id="SSF55681">
    <property type="entry name" value="Class II aaRS and biotin synthetases"/>
    <property type="match status" value="1"/>
</dbReference>
<dbReference type="Proteomes" id="UP000008694">
    <property type="component" value="Unassembled WGS sequence"/>
</dbReference>
<gene>
    <name evidence="7" type="ORF">ARALYDRAFT_684060</name>
</gene>
<protein>
    <submittedName>
        <fullName evidence="7">Predicted protein</fullName>
    </submittedName>
</protein>
<dbReference type="GO" id="GO:0006422">
    <property type="term" value="P:aspartyl-tRNA aminoacylation"/>
    <property type="evidence" value="ECO:0007669"/>
    <property type="project" value="InterPro"/>
</dbReference>
<dbReference type="Gramene" id="Al_scaffold_0008_880">
    <property type="protein sequence ID" value="Al_scaffold_0008_880"/>
    <property type="gene ID" value="Al_scaffold_0008_880"/>
</dbReference>
<dbReference type="Gene3D" id="2.40.50.140">
    <property type="entry name" value="Nucleic acid-binding proteins"/>
    <property type="match status" value="1"/>
</dbReference>
<dbReference type="InterPro" id="IPR004523">
    <property type="entry name" value="Asp-tRNA_synthase_2"/>
</dbReference>
<keyword evidence="1" id="KW-0963">Cytoplasm</keyword>
<dbReference type="STRING" id="81972.D7MTE8"/>
<dbReference type="AlphaFoldDB" id="D7MTE8"/>
<evidence type="ECO:0000313" key="8">
    <source>
        <dbReference type="Proteomes" id="UP000008694"/>
    </source>
</evidence>
<evidence type="ECO:0000256" key="5">
    <source>
        <dbReference type="ARBA" id="ARBA00023146"/>
    </source>
</evidence>
<keyword evidence="4" id="KW-0067">ATP-binding</keyword>
<feature type="domain" description="Aminoacyl-transfer RNA synthetases class-II family profile" evidence="6">
    <location>
        <begin position="160"/>
        <end position="320"/>
    </location>
</feature>
<sequence length="320" mass="36362">MRTKSMLGSMVMWICGRHSPRLLTVEEGGKWRKAVDGRTVVAVSSLGQDMKDSEVLLTGRVHKYQGKSNKLGFLVLREKGYSDPKSAIKGTTQQVEIYVRKVFCISKALTQLLLDVDAASQKEEDEQDASGERRTPHVSLDTRLNNRVLDLRTPANQAIFRVRSHIENFFRQYLLALEFDSIHTPKLLARKINGGASVFCLDYIGKDASLAQSAQLHKQMAISSGFTKVFDIGTYFRSERSSTNRHLTEFVTLNVEMELKYHYNEVMDLVDGLFADIFMQVNQSCANQLDAIAKQYPFEPLKFLPNTLRISFERGVQMHE</sequence>
<dbReference type="InterPro" id="IPR012340">
    <property type="entry name" value="NA-bd_OB-fold"/>
</dbReference>
<proteinExistence type="predicted"/>
<evidence type="ECO:0000259" key="6">
    <source>
        <dbReference type="PROSITE" id="PS50862"/>
    </source>
</evidence>
<feature type="non-terminal residue" evidence="7">
    <location>
        <position position="320"/>
    </location>
</feature>
<dbReference type="Pfam" id="PF00152">
    <property type="entry name" value="tRNA-synt_2"/>
    <property type="match status" value="1"/>
</dbReference>
<dbReference type="GO" id="GO:0005524">
    <property type="term" value="F:ATP binding"/>
    <property type="evidence" value="ECO:0007669"/>
    <property type="project" value="InterPro"/>
</dbReference>
<dbReference type="Gene3D" id="3.30.930.10">
    <property type="entry name" value="Bira Bifunctional Protein, Domain 2"/>
    <property type="match status" value="1"/>
</dbReference>
<evidence type="ECO:0000256" key="1">
    <source>
        <dbReference type="ARBA" id="ARBA00022490"/>
    </source>
</evidence>
<dbReference type="GO" id="GO:0004815">
    <property type="term" value="F:aspartate-tRNA ligase activity"/>
    <property type="evidence" value="ECO:0007669"/>
    <property type="project" value="InterPro"/>
</dbReference>
<dbReference type="SUPFAM" id="SSF50249">
    <property type="entry name" value="Nucleic acid-binding proteins"/>
    <property type="match status" value="1"/>
</dbReference>
<accession>D7MTE8</accession>
<evidence type="ECO:0000256" key="2">
    <source>
        <dbReference type="ARBA" id="ARBA00022598"/>
    </source>
</evidence>